<proteinExistence type="inferred from homology"/>
<dbReference type="Gene3D" id="3.30.300.90">
    <property type="entry name" value="BolA-like"/>
    <property type="match status" value="1"/>
</dbReference>
<evidence type="ECO:0000256" key="1">
    <source>
        <dbReference type="ARBA" id="ARBA00005578"/>
    </source>
</evidence>
<dbReference type="EMBL" id="JBHRTL010000001">
    <property type="protein sequence ID" value="MFC3153769.1"/>
    <property type="molecule type" value="Genomic_DNA"/>
</dbReference>
<evidence type="ECO:0000313" key="3">
    <source>
        <dbReference type="EMBL" id="MFC3153769.1"/>
    </source>
</evidence>
<gene>
    <name evidence="3" type="ORF">ACFOEB_01010</name>
</gene>
<name>A0ABV7HIR3_9GAMM</name>
<dbReference type="Proteomes" id="UP001595548">
    <property type="component" value="Unassembled WGS sequence"/>
</dbReference>
<comment type="caution">
    <text evidence="3">The sequence shown here is derived from an EMBL/GenBank/DDBJ whole genome shotgun (WGS) entry which is preliminary data.</text>
</comment>
<dbReference type="InterPro" id="IPR050961">
    <property type="entry name" value="BolA/IbaG_stress_morph_reg"/>
</dbReference>
<dbReference type="PIRSF" id="PIRSF003113">
    <property type="entry name" value="BolA"/>
    <property type="match status" value="1"/>
</dbReference>
<dbReference type="PANTHER" id="PTHR46229:SF4">
    <property type="entry name" value="ACID STRESS PROTEIN IBAG"/>
    <property type="match status" value="1"/>
</dbReference>
<protein>
    <submittedName>
        <fullName evidence="3">BolA family protein</fullName>
    </submittedName>
</protein>
<dbReference type="SUPFAM" id="SSF82657">
    <property type="entry name" value="BolA-like"/>
    <property type="match status" value="1"/>
</dbReference>
<sequence length="80" mass="8662">MQAQEIQALIENHIADSQAQVTIEGSHVHLVVVSPAFAGVSPVKKQQMVYALLTDQIASGVIHAVHMKTLTPEEFARQSS</sequence>
<evidence type="ECO:0000313" key="4">
    <source>
        <dbReference type="Proteomes" id="UP001595548"/>
    </source>
</evidence>
<dbReference type="Pfam" id="PF01722">
    <property type="entry name" value="BolA"/>
    <property type="match status" value="1"/>
</dbReference>
<keyword evidence="4" id="KW-1185">Reference proteome</keyword>
<reference evidence="4" key="1">
    <citation type="journal article" date="2019" name="Int. J. Syst. Evol. Microbiol.">
        <title>The Global Catalogue of Microorganisms (GCM) 10K type strain sequencing project: providing services to taxonomists for standard genome sequencing and annotation.</title>
        <authorList>
            <consortium name="The Broad Institute Genomics Platform"/>
            <consortium name="The Broad Institute Genome Sequencing Center for Infectious Disease"/>
            <person name="Wu L."/>
            <person name="Ma J."/>
        </authorList>
    </citation>
    <scope>NUCLEOTIDE SEQUENCE [LARGE SCALE GENOMIC DNA]</scope>
    <source>
        <strain evidence="4">KCTC 52141</strain>
    </source>
</reference>
<dbReference type="RefSeq" id="WP_339616468.1">
    <property type="nucleotide sequence ID" value="NZ_AP031500.1"/>
</dbReference>
<evidence type="ECO:0000256" key="2">
    <source>
        <dbReference type="RuleBase" id="RU003860"/>
    </source>
</evidence>
<comment type="similarity">
    <text evidence="1 2">Belongs to the BolA/IbaG family.</text>
</comment>
<dbReference type="InterPro" id="IPR002634">
    <property type="entry name" value="BolA"/>
</dbReference>
<accession>A0ABV7HIR3</accession>
<dbReference type="InterPro" id="IPR036065">
    <property type="entry name" value="BolA-like_sf"/>
</dbReference>
<dbReference type="PANTHER" id="PTHR46229">
    <property type="entry name" value="BOLA TRANSCRIPTION REGULATOR"/>
    <property type="match status" value="1"/>
</dbReference>
<organism evidence="3 4">
    <name type="scientific">Gilvimarinus japonicus</name>
    <dbReference type="NCBI Taxonomy" id="1796469"/>
    <lineage>
        <taxon>Bacteria</taxon>
        <taxon>Pseudomonadati</taxon>
        <taxon>Pseudomonadota</taxon>
        <taxon>Gammaproteobacteria</taxon>
        <taxon>Cellvibrionales</taxon>
        <taxon>Cellvibrionaceae</taxon>
        <taxon>Gilvimarinus</taxon>
    </lineage>
</organism>